<reference evidence="4" key="1">
    <citation type="submission" date="2017-09" db="EMBL/GenBank/DDBJ databases">
        <title>Depth-based differentiation of microbial function through sediment-hosted aquifers and enrichment of novel symbionts in the deep terrestrial subsurface.</title>
        <authorList>
            <person name="Probst A.J."/>
            <person name="Ladd B."/>
            <person name="Jarett J.K."/>
            <person name="Geller-Mcgrath D.E."/>
            <person name="Sieber C.M.K."/>
            <person name="Emerson J.B."/>
            <person name="Anantharaman K."/>
            <person name="Thomas B.C."/>
            <person name="Malmstrom R."/>
            <person name="Stieglmeier M."/>
            <person name="Klingl A."/>
            <person name="Woyke T."/>
            <person name="Ryan C.M."/>
            <person name="Banfield J.F."/>
        </authorList>
    </citation>
    <scope>NUCLEOTIDE SEQUENCE [LARGE SCALE GENOMIC DNA]</scope>
</reference>
<dbReference type="Gene3D" id="3.40.1350.10">
    <property type="match status" value="1"/>
</dbReference>
<evidence type="ECO:0000313" key="3">
    <source>
        <dbReference type="EMBL" id="PJE67601.1"/>
    </source>
</evidence>
<protein>
    <recommendedName>
        <fullName evidence="2">UPF0102 protein COU95_01535</fullName>
    </recommendedName>
</protein>
<dbReference type="PANTHER" id="PTHR34039:SF1">
    <property type="entry name" value="UPF0102 PROTEIN YRAN"/>
    <property type="match status" value="1"/>
</dbReference>
<proteinExistence type="inferred from homology"/>
<comment type="similarity">
    <text evidence="1 2">Belongs to the UPF0102 family.</text>
</comment>
<dbReference type="PANTHER" id="PTHR34039">
    <property type="entry name" value="UPF0102 PROTEIN YRAN"/>
    <property type="match status" value="1"/>
</dbReference>
<dbReference type="Proteomes" id="UP000231474">
    <property type="component" value="Unassembled WGS sequence"/>
</dbReference>
<dbReference type="SUPFAM" id="SSF52980">
    <property type="entry name" value="Restriction endonuclease-like"/>
    <property type="match status" value="1"/>
</dbReference>
<gene>
    <name evidence="3" type="ORF">COU95_01535</name>
</gene>
<dbReference type="CDD" id="cd20736">
    <property type="entry name" value="PoNe_Nuclease"/>
    <property type="match status" value="1"/>
</dbReference>
<name>A0A2M8L3U8_9BACT</name>
<dbReference type="Pfam" id="PF02021">
    <property type="entry name" value="UPF0102"/>
    <property type="match status" value="1"/>
</dbReference>
<dbReference type="InterPro" id="IPR003509">
    <property type="entry name" value="UPF0102_YraN-like"/>
</dbReference>
<evidence type="ECO:0000313" key="4">
    <source>
        <dbReference type="Proteomes" id="UP000231474"/>
    </source>
</evidence>
<dbReference type="InterPro" id="IPR011856">
    <property type="entry name" value="tRNA_endonuc-like_dom_sf"/>
</dbReference>
<comment type="caution">
    <text evidence="3">The sequence shown here is derived from an EMBL/GenBank/DDBJ whole genome shotgun (WGS) entry which is preliminary data.</text>
</comment>
<dbReference type="InterPro" id="IPR011335">
    <property type="entry name" value="Restrct_endonuc-II-like"/>
</dbReference>
<evidence type="ECO:0000256" key="1">
    <source>
        <dbReference type="ARBA" id="ARBA00006738"/>
    </source>
</evidence>
<dbReference type="NCBIfam" id="NF009150">
    <property type="entry name" value="PRK12497.1-3"/>
    <property type="match status" value="1"/>
</dbReference>
<dbReference type="GO" id="GO:0003676">
    <property type="term" value="F:nucleic acid binding"/>
    <property type="evidence" value="ECO:0007669"/>
    <property type="project" value="InterPro"/>
</dbReference>
<sequence>MSTTRDLGILGEDLAVKSLQKNGYKILERNFRSKFGEIDIVAQDKDTLVFVEVKTRWSEKFGLPEEAITPWKIKRMTQACQYYKLLHPQSPESLRLDAVCIDLSPAGKVGEIRLLKNISG</sequence>
<dbReference type="HAMAP" id="MF_00048">
    <property type="entry name" value="UPF0102"/>
    <property type="match status" value="1"/>
</dbReference>
<evidence type="ECO:0000256" key="2">
    <source>
        <dbReference type="HAMAP-Rule" id="MF_00048"/>
    </source>
</evidence>
<dbReference type="NCBIfam" id="NF009154">
    <property type="entry name" value="PRK12497.3-3"/>
    <property type="match status" value="1"/>
</dbReference>
<dbReference type="EMBL" id="PFEK01000029">
    <property type="protein sequence ID" value="PJE67601.1"/>
    <property type="molecule type" value="Genomic_DNA"/>
</dbReference>
<organism evidence="3 4">
    <name type="scientific">Candidatus Shapirobacteria bacterium CG10_big_fil_rev_8_21_14_0_10_40_9</name>
    <dbReference type="NCBI Taxonomy" id="1974888"/>
    <lineage>
        <taxon>Bacteria</taxon>
        <taxon>Candidatus Shapironibacteriota</taxon>
    </lineage>
</organism>
<dbReference type="AlphaFoldDB" id="A0A2M8L3U8"/>
<accession>A0A2M8L3U8</accession>